<feature type="region of interest" description="Disordered" evidence="1">
    <location>
        <begin position="71"/>
        <end position="128"/>
    </location>
</feature>
<keyword evidence="3" id="KW-1185">Reference proteome</keyword>
<evidence type="ECO:0000313" key="2">
    <source>
        <dbReference type="EMBL" id="KFH48086.1"/>
    </source>
</evidence>
<dbReference type="HOGENOM" id="CLU_1958914_0_0_1"/>
<evidence type="ECO:0000313" key="3">
    <source>
        <dbReference type="Proteomes" id="UP000029964"/>
    </source>
</evidence>
<dbReference type="AlphaFoldDB" id="A0A086TFF4"/>
<comment type="caution">
    <text evidence="2">The sequence shown here is derived from an EMBL/GenBank/DDBJ whole genome shotgun (WGS) entry which is preliminary data.</text>
</comment>
<protein>
    <submittedName>
        <fullName evidence="2">Uncharacterized protein</fullName>
    </submittedName>
</protein>
<accession>A0A086TFF4</accession>
<evidence type="ECO:0000256" key="1">
    <source>
        <dbReference type="SAM" id="MobiDB-lite"/>
    </source>
</evidence>
<organism evidence="2 3">
    <name type="scientific">Hapsidospora chrysogenum (strain ATCC 11550 / CBS 779.69 / DSM 880 / IAM 14645 / JCM 23072 / IMI 49137)</name>
    <name type="common">Acremonium chrysogenum</name>
    <dbReference type="NCBI Taxonomy" id="857340"/>
    <lineage>
        <taxon>Eukaryota</taxon>
        <taxon>Fungi</taxon>
        <taxon>Dikarya</taxon>
        <taxon>Ascomycota</taxon>
        <taxon>Pezizomycotina</taxon>
        <taxon>Sordariomycetes</taxon>
        <taxon>Hypocreomycetidae</taxon>
        <taxon>Hypocreales</taxon>
        <taxon>Bionectriaceae</taxon>
        <taxon>Hapsidospora</taxon>
    </lineage>
</organism>
<proteinExistence type="predicted"/>
<reference evidence="3" key="1">
    <citation type="journal article" date="2014" name="Genome Announc.">
        <title>Genome sequence and annotation of Acremonium chrysogenum, producer of the beta-lactam antibiotic cephalosporin C.</title>
        <authorList>
            <person name="Terfehr D."/>
            <person name="Dahlmann T.A."/>
            <person name="Specht T."/>
            <person name="Zadra I."/>
            <person name="Kuernsteiner H."/>
            <person name="Kueck U."/>
        </authorList>
    </citation>
    <scope>NUCLEOTIDE SEQUENCE [LARGE SCALE GENOMIC DNA]</scope>
    <source>
        <strain evidence="3">ATCC 11550 / CBS 779.69 / DSM 880 / IAM 14645 / JCM 23072 / IMI 49137</strain>
    </source>
</reference>
<name>A0A086TFF4_HAPC1</name>
<feature type="compositionally biased region" description="Basic and acidic residues" evidence="1">
    <location>
        <begin position="97"/>
        <end position="106"/>
    </location>
</feature>
<dbReference type="EMBL" id="JPKY01000005">
    <property type="protein sequence ID" value="KFH48086.1"/>
    <property type="molecule type" value="Genomic_DNA"/>
</dbReference>
<dbReference type="Proteomes" id="UP000029964">
    <property type="component" value="Unassembled WGS sequence"/>
</dbReference>
<dbReference type="OrthoDB" id="5116474at2759"/>
<sequence length="128" mass="14258">MCHRIIAEKVCQDCGCKMGEEVIAFEPCSRPCANPSYRLSSDLLDMVCGPCAAALNREFLSTPVEEVDLSTFPAPFSQERRKSSLSSIMTPPESDEEKGKTKRETTARAASCHPHTSHELRRRSKVKK</sequence>
<gene>
    <name evidence="2" type="ORF">ACRE_009700</name>
</gene>